<dbReference type="Proteomes" id="UP000184831">
    <property type="component" value="Unassembled WGS sequence"/>
</dbReference>
<protein>
    <submittedName>
        <fullName evidence="1">Uncharacterized protein</fullName>
    </submittedName>
</protein>
<evidence type="ECO:0000313" key="2">
    <source>
        <dbReference type="Proteomes" id="UP000184831"/>
    </source>
</evidence>
<proteinExistence type="predicted"/>
<dbReference type="AlphaFoldDB" id="A0AB74FI35"/>
<organism evidence="1 2">
    <name type="scientific">Mycobacteroides abscessus subsp. abscessus</name>
    <dbReference type="NCBI Taxonomy" id="1185650"/>
    <lineage>
        <taxon>Bacteria</taxon>
        <taxon>Bacillati</taxon>
        <taxon>Actinomycetota</taxon>
        <taxon>Actinomycetes</taxon>
        <taxon>Mycobacteriales</taxon>
        <taxon>Mycobacteriaceae</taxon>
        <taxon>Mycobacteroides</taxon>
        <taxon>Mycobacteroides abscessus</taxon>
    </lineage>
</organism>
<gene>
    <name evidence="1" type="ORF">SAMEA2152244_04421</name>
</gene>
<dbReference type="EMBL" id="FSQE01000012">
    <property type="protein sequence ID" value="SIN42670.1"/>
    <property type="molecule type" value="Genomic_DNA"/>
</dbReference>
<comment type="caution">
    <text evidence="1">The sequence shown here is derived from an EMBL/GenBank/DDBJ whole genome shotgun (WGS) entry which is preliminary data.</text>
</comment>
<accession>A0AB74FI35</accession>
<name>A0AB74FI35_9MYCO</name>
<evidence type="ECO:0000313" key="1">
    <source>
        <dbReference type="EMBL" id="SIN42670.1"/>
    </source>
</evidence>
<sequence>MPWLPAGTAAGAGVAVVGAVLVAGAGVEPCDWVEPPERCAGAAAGAAFQVSRSSSPEV</sequence>
<reference evidence="1 2" key="1">
    <citation type="submission" date="2016-11" db="EMBL/GenBank/DDBJ databases">
        <authorList>
            <consortium name="Pathogen Informatics"/>
        </authorList>
    </citation>
    <scope>NUCLEOTIDE SEQUENCE [LARGE SCALE GENOMIC DNA]</scope>
    <source>
        <strain evidence="1 2">696</strain>
    </source>
</reference>